<dbReference type="EMBL" id="GBRH01190611">
    <property type="protein sequence ID" value="JAE07285.1"/>
    <property type="molecule type" value="Transcribed_RNA"/>
</dbReference>
<reference evidence="1" key="2">
    <citation type="journal article" date="2015" name="Data Brief">
        <title>Shoot transcriptome of the giant reed, Arundo donax.</title>
        <authorList>
            <person name="Barrero R.A."/>
            <person name="Guerrero F.D."/>
            <person name="Moolhuijzen P."/>
            <person name="Goolsby J.A."/>
            <person name="Tidwell J."/>
            <person name="Bellgard S.E."/>
            <person name="Bellgard M.I."/>
        </authorList>
    </citation>
    <scope>NUCLEOTIDE SEQUENCE</scope>
    <source>
        <tissue evidence="1">Shoot tissue taken approximately 20 cm above the soil surface</tissue>
    </source>
</reference>
<proteinExistence type="predicted"/>
<reference evidence="1" key="1">
    <citation type="submission" date="2014-09" db="EMBL/GenBank/DDBJ databases">
        <authorList>
            <person name="Magalhaes I.L.F."/>
            <person name="Oliveira U."/>
            <person name="Santos F.R."/>
            <person name="Vidigal T.H.D.A."/>
            <person name="Brescovit A.D."/>
            <person name="Santos A.J."/>
        </authorList>
    </citation>
    <scope>NUCLEOTIDE SEQUENCE</scope>
    <source>
        <tissue evidence="1">Shoot tissue taken approximately 20 cm above the soil surface</tissue>
    </source>
</reference>
<protein>
    <submittedName>
        <fullName evidence="1">Uncharacterized protein</fullName>
    </submittedName>
</protein>
<organism evidence="1">
    <name type="scientific">Arundo donax</name>
    <name type="common">Giant reed</name>
    <name type="synonym">Donax arundinaceus</name>
    <dbReference type="NCBI Taxonomy" id="35708"/>
    <lineage>
        <taxon>Eukaryota</taxon>
        <taxon>Viridiplantae</taxon>
        <taxon>Streptophyta</taxon>
        <taxon>Embryophyta</taxon>
        <taxon>Tracheophyta</taxon>
        <taxon>Spermatophyta</taxon>
        <taxon>Magnoliopsida</taxon>
        <taxon>Liliopsida</taxon>
        <taxon>Poales</taxon>
        <taxon>Poaceae</taxon>
        <taxon>PACMAD clade</taxon>
        <taxon>Arundinoideae</taxon>
        <taxon>Arundineae</taxon>
        <taxon>Arundo</taxon>
    </lineage>
</organism>
<dbReference type="AlphaFoldDB" id="A0A0A9F2N1"/>
<accession>A0A0A9F2N1</accession>
<name>A0A0A9F2N1_ARUDO</name>
<evidence type="ECO:0000313" key="1">
    <source>
        <dbReference type="EMBL" id="JAE07285.1"/>
    </source>
</evidence>
<sequence length="72" mass="8903">MYYPRYEMGQLYRQSFRARKWLFTFTLELRIHWNLIPIPQDCSICIPFPWIYIILEAARGVAKFKYVLRTIR</sequence>